<dbReference type="SUPFAM" id="SSF158745">
    <property type="entry name" value="LanC-like"/>
    <property type="match status" value="1"/>
</dbReference>
<dbReference type="Gene3D" id="1.50.10.20">
    <property type="match status" value="2"/>
</dbReference>
<dbReference type="Gene3D" id="1.10.510.10">
    <property type="entry name" value="Transferase(Phosphotransferase) domain 1"/>
    <property type="match status" value="1"/>
</dbReference>
<dbReference type="Proteomes" id="UP000199001">
    <property type="component" value="Unassembled WGS sequence"/>
</dbReference>
<gene>
    <name evidence="3" type="ORF">GA0070606_5573</name>
</gene>
<dbReference type="GO" id="GO:0004672">
    <property type="term" value="F:protein kinase activity"/>
    <property type="evidence" value="ECO:0007669"/>
    <property type="project" value="InterPro"/>
</dbReference>
<dbReference type="RefSeq" id="WP_091106067.1">
    <property type="nucleotide sequence ID" value="NZ_FMHZ01000002.1"/>
</dbReference>
<evidence type="ECO:0000313" key="4">
    <source>
        <dbReference type="Proteomes" id="UP000199001"/>
    </source>
</evidence>
<dbReference type="Pfam" id="PF25816">
    <property type="entry name" value="RamC_N"/>
    <property type="match status" value="1"/>
</dbReference>
<dbReference type="GO" id="GO:0031179">
    <property type="term" value="P:peptide modification"/>
    <property type="evidence" value="ECO:0007669"/>
    <property type="project" value="InterPro"/>
</dbReference>
<sequence length="872" mass="94810">MDAAFPQLFAYCQADPLFFDSPLRMDDRSSRFAVSRRPLPDGWRARDSDLWVVLEPPGTRLPEQGWKIHVSSALDTTEQVCDLVVSFCLDRGIPLKYLRSRAAFELLNSKYADRGGSGKLITVYPPDEDRFGEVLPELAALLRDFTGPYVLSDLRYGDSPVYVRYGAFRRMTYTSPDGELVHAVRAPDGRLVPDDRSPFFTVPEWVTVPEVLHPSLARMEAGGEGEFPFEIERPLHFSNGGGVYLARTRDGGGYVVLREARPHAGLDGTGTDAVTRLGREREILRRLQGLDCVPRLLDHLVVWEHHYLVQEYIEGKTLMEEVFARYPLVGPDPTAEALAAYTSWATDVLARVDHALMSVHARGVRFGDLHPGNVIVRPDGSVVLVDFEIASDLARTTPVGLATPGFTAPPGLSGREADDYVLNCLRQWVFLPISPLTERSPVKLATLTEAVAAHFPVPAGFAPRMLRRFTAGRSPLGEDAPARMFTAARLDWPAIRDSIVAGIAASATPDRPDRLFPGDPELFVSGGYTVGQGAAGVLWAMRQAGCEVPPEYVDWLTAAARRCADPRPGLLDGLHGVAAVLESLGRRDEALELLDRARKLHGELVTPGIQGGLAGAGLSLLHFAGITGDEGLRTEAVDLGRRLAEQLDAGDAGMFHPDSRVGLQHGLTGVALYLLELYEATGETRHLDLAGRALRREVDRGHVLADGTFQLLEGNRYHAYLSSGSIGLALVLARYLGRRPEPGFDDVVDGARRACRAPFVRHPFLFLGRAGTIAALRLLGRPEDQPVVDEHVRRLGWHALSYRGHLAFPGNQLLRLSMDLTTGSAGILAALGVAFGDSTSVVPLLDLRAPAPTPTGDGGGQAHRRAPAASLS</sequence>
<accession>A0A1C6VXD8</accession>
<evidence type="ECO:0000313" key="3">
    <source>
        <dbReference type="EMBL" id="SCL70978.1"/>
    </source>
</evidence>
<dbReference type="STRING" id="47855.GA0070606_5573"/>
<feature type="region of interest" description="Disordered" evidence="1">
    <location>
        <begin position="848"/>
        <end position="872"/>
    </location>
</feature>
<name>A0A1C6VXD8_9ACTN</name>
<dbReference type="InterPro" id="IPR007822">
    <property type="entry name" value="LANC-like"/>
</dbReference>
<dbReference type="AlphaFoldDB" id="A0A1C6VXD8"/>
<dbReference type="InterPro" id="IPR058053">
    <property type="entry name" value="RamC_C"/>
</dbReference>
<keyword evidence="3" id="KW-0418">Kinase</keyword>
<dbReference type="OrthoDB" id="1492512at2"/>
<protein>
    <submittedName>
        <fullName evidence="3">Protein kinase domain-containing protein</fullName>
    </submittedName>
</protein>
<dbReference type="CDD" id="cd04791">
    <property type="entry name" value="LanC_SerThrkinase"/>
    <property type="match status" value="1"/>
</dbReference>
<reference evidence="4" key="1">
    <citation type="submission" date="2016-06" db="EMBL/GenBank/DDBJ databases">
        <authorList>
            <person name="Varghese N."/>
            <person name="Submissions Spin"/>
        </authorList>
    </citation>
    <scope>NUCLEOTIDE SEQUENCE [LARGE SCALE GENOMIC DNA]</scope>
    <source>
        <strain evidence="4">DSM 43903</strain>
    </source>
</reference>
<dbReference type="InterPro" id="IPR000719">
    <property type="entry name" value="Prot_kinase_dom"/>
</dbReference>
<evidence type="ECO:0000256" key="1">
    <source>
        <dbReference type="SAM" id="MobiDB-lite"/>
    </source>
</evidence>
<dbReference type="PROSITE" id="PS50011">
    <property type="entry name" value="PROTEIN_KINASE_DOM"/>
    <property type="match status" value="1"/>
</dbReference>
<dbReference type="InterPro" id="IPR053524">
    <property type="entry name" value="Aerial_hyphae_peptide-synth"/>
</dbReference>
<dbReference type="InterPro" id="IPR057929">
    <property type="entry name" value="RamC_N"/>
</dbReference>
<dbReference type="NCBIfam" id="NF038151">
    <property type="entry name" value="lanthi_synth_III"/>
    <property type="match status" value="1"/>
</dbReference>
<keyword evidence="4" id="KW-1185">Reference proteome</keyword>
<dbReference type="EMBL" id="FMHZ01000002">
    <property type="protein sequence ID" value="SCL70978.1"/>
    <property type="molecule type" value="Genomic_DNA"/>
</dbReference>
<feature type="domain" description="Protein kinase" evidence="2">
    <location>
        <begin position="229"/>
        <end position="581"/>
    </location>
</feature>
<dbReference type="SMART" id="SM00220">
    <property type="entry name" value="S_TKc"/>
    <property type="match status" value="1"/>
</dbReference>
<organism evidence="3 4">
    <name type="scientific">Micromonospora citrea</name>
    <dbReference type="NCBI Taxonomy" id="47855"/>
    <lineage>
        <taxon>Bacteria</taxon>
        <taxon>Bacillati</taxon>
        <taxon>Actinomycetota</taxon>
        <taxon>Actinomycetes</taxon>
        <taxon>Micromonosporales</taxon>
        <taxon>Micromonosporaceae</taxon>
        <taxon>Micromonospora</taxon>
    </lineage>
</organism>
<dbReference type="Pfam" id="PF05147">
    <property type="entry name" value="LANC_like"/>
    <property type="match status" value="1"/>
</dbReference>
<dbReference type="SMART" id="SM01260">
    <property type="entry name" value="LANC_like"/>
    <property type="match status" value="1"/>
</dbReference>
<keyword evidence="3" id="KW-0808">Transferase</keyword>
<dbReference type="InterPro" id="IPR011009">
    <property type="entry name" value="Kinase-like_dom_sf"/>
</dbReference>
<evidence type="ECO:0000259" key="2">
    <source>
        <dbReference type="PROSITE" id="PS50011"/>
    </source>
</evidence>
<dbReference type="GO" id="GO:0005524">
    <property type="term" value="F:ATP binding"/>
    <property type="evidence" value="ECO:0007669"/>
    <property type="project" value="InterPro"/>
</dbReference>
<dbReference type="Pfam" id="PF00069">
    <property type="entry name" value="Pkinase"/>
    <property type="match status" value="1"/>
</dbReference>
<proteinExistence type="predicted"/>
<dbReference type="SUPFAM" id="SSF56112">
    <property type="entry name" value="Protein kinase-like (PK-like)"/>
    <property type="match status" value="1"/>
</dbReference>